<keyword evidence="1" id="KW-0472">Membrane</keyword>
<evidence type="ECO:0000256" key="1">
    <source>
        <dbReference type="SAM" id="Phobius"/>
    </source>
</evidence>
<keyword evidence="1" id="KW-0812">Transmembrane</keyword>
<keyword evidence="1" id="KW-1133">Transmembrane helix</keyword>
<protein>
    <submittedName>
        <fullName evidence="2">Uncharacterized protein</fullName>
    </submittedName>
</protein>
<dbReference type="Proteomes" id="UP000241818">
    <property type="component" value="Unassembled WGS sequence"/>
</dbReference>
<proteinExistence type="predicted"/>
<gene>
    <name evidence="2" type="ORF">M430DRAFT_224245</name>
</gene>
<organism evidence="2 3">
    <name type="scientific">Amorphotheca resinae ATCC 22711</name>
    <dbReference type="NCBI Taxonomy" id="857342"/>
    <lineage>
        <taxon>Eukaryota</taxon>
        <taxon>Fungi</taxon>
        <taxon>Dikarya</taxon>
        <taxon>Ascomycota</taxon>
        <taxon>Pezizomycotina</taxon>
        <taxon>Leotiomycetes</taxon>
        <taxon>Helotiales</taxon>
        <taxon>Amorphothecaceae</taxon>
        <taxon>Amorphotheca</taxon>
    </lineage>
</organism>
<dbReference type="EMBL" id="KZ679009">
    <property type="protein sequence ID" value="PSS22339.1"/>
    <property type="molecule type" value="Genomic_DNA"/>
</dbReference>
<accession>A0A2T3B6E3</accession>
<dbReference type="GeneID" id="36572774"/>
<evidence type="ECO:0000313" key="3">
    <source>
        <dbReference type="Proteomes" id="UP000241818"/>
    </source>
</evidence>
<feature type="transmembrane region" description="Helical" evidence="1">
    <location>
        <begin position="13"/>
        <end position="37"/>
    </location>
</feature>
<sequence length="58" mass="6869">MNVVIPSKPPFKIWQIICFLSFKIPFSSHIILFSFLLSKKPVLPRFGCYHFSRVGHRY</sequence>
<dbReference type="RefSeq" id="XP_024722494.1">
    <property type="nucleotide sequence ID" value="XM_024864693.1"/>
</dbReference>
<keyword evidence="3" id="KW-1185">Reference proteome</keyword>
<dbReference type="AlphaFoldDB" id="A0A2T3B6E3"/>
<reference evidence="2 3" key="1">
    <citation type="journal article" date="2018" name="New Phytol.">
        <title>Comparative genomics and transcriptomics depict ericoid mycorrhizal fungi as versatile saprotrophs and plant mutualists.</title>
        <authorList>
            <person name="Martino E."/>
            <person name="Morin E."/>
            <person name="Grelet G.A."/>
            <person name="Kuo A."/>
            <person name="Kohler A."/>
            <person name="Daghino S."/>
            <person name="Barry K.W."/>
            <person name="Cichocki N."/>
            <person name="Clum A."/>
            <person name="Dockter R.B."/>
            <person name="Hainaut M."/>
            <person name="Kuo R.C."/>
            <person name="LaButti K."/>
            <person name="Lindahl B.D."/>
            <person name="Lindquist E.A."/>
            <person name="Lipzen A."/>
            <person name="Khouja H.R."/>
            <person name="Magnuson J."/>
            <person name="Murat C."/>
            <person name="Ohm R.A."/>
            <person name="Singer S.W."/>
            <person name="Spatafora J.W."/>
            <person name="Wang M."/>
            <person name="Veneault-Fourrey C."/>
            <person name="Henrissat B."/>
            <person name="Grigoriev I.V."/>
            <person name="Martin F.M."/>
            <person name="Perotto S."/>
        </authorList>
    </citation>
    <scope>NUCLEOTIDE SEQUENCE [LARGE SCALE GENOMIC DNA]</scope>
    <source>
        <strain evidence="2 3">ATCC 22711</strain>
    </source>
</reference>
<evidence type="ECO:0000313" key="2">
    <source>
        <dbReference type="EMBL" id="PSS22339.1"/>
    </source>
</evidence>
<name>A0A2T3B6E3_AMORE</name>
<dbReference type="InParanoid" id="A0A2T3B6E3"/>